<feature type="domain" description="Amidase" evidence="1">
    <location>
        <begin position="36"/>
        <end position="442"/>
    </location>
</feature>
<dbReference type="PANTHER" id="PTHR11895:SF176">
    <property type="entry name" value="AMIDASE AMID-RELATED"/>
    <property type="match status" value="1"/>
</dbReference>
<gene>
    <name evidence="2" type="ORF">ACFOSU_06435</name>
</gene>
<dbReference type="EMBL" id="JBHRSS010000003">
    <property type="protein sequence ID" value="MFC3103524.1"/>
    <property type="molecule type" value="Genomic_DNA"/>
</dbReference>
<comment type="caution">
    <text evidence="2">The sequence shown here is derived from an EMBL/GenBank/DDBJ whole genome shotgun (WGS) entry which is preliminary data.</text>
</comment>
<dbReference type="SUPFAM" id="SSF75304">
    <property type="entry name" value="Amidase signature (AS) enzymes"/>
    <property type="match status" value="1"/>
</dbReference>
<evidence type="ECO:0000313" key="3">
    <source>
        <dbReference type="Proteomes" id="UP001595462"/>
    </source>
</evidence>
<dbReference type="Gene3D" id="3.90.1300.10">
    <property type="entry name" value="Amidase signature (AS) domain"/>
    <property type="match status" value="1"/>
</dbReference>
<evidence type="ECO:0000259" key="1">
    <source>
        <dbReference type="Pfam" id="PF01425"/>
    </source>
</evidence>
<reference evidence="3" key="1">
    <citation type="journal article" date="2019" name="Int. J. Syst. Evol. Microbiol.">
        <title>The Global Catalogue of Microorganisms (GCM) 10K type strain sequencing project: providing services to taxonomists for standard genome sequencing and annotation.</title>
        <authorList>
            <consortium name="The Broad Institute Genomics Platform"/>
            <consortium name="The Broad Institute Genome Sequencing Center for Infectious Disease"/>
            <person name="Wu L."/>
            <person name="Ma J."/>
        </authorList>
    </citation>
    <scope>NUCLEOTIDE SEQUENCE [LARGE SCALE GENOMIC DNA]</scope>
    <source>
        <strain evidence="3">KCTC 52640</strain>
    </source>
</reference>
<evidence type="ECO:0000313" key="2">
    <source>
        <dbReference type="EMBL" id="MFC3103524.1"/>
    </source>
</evidence>
<sequence>MPEDYSRTLVADPFADGGLECFARQLRAGQTSAESVTRACLARIEALDARLGAFEYVAADAAIHQARAMDALLASGVDLGPLMGVPIAVKDLFAINGMPVTAGSRMPLGDVIGDEGPFVQTLKRAGCVILGVTKTVECAFGAAGINSVRGTPWNPWDAQIHRLPGGSSSGSAVAVAAGLCAFAIGTDTGGSVRVPAAMCGIFGLKTTVGLWPTQGVFPLSTTLDSIGLLTRDADDAAVALAALTPGSHPSRPTPEPGQLRLGRIRGYMDEQIDPDVHAAFETAVAQLQAAGITIEDVPLPEAEEREQLIPAILGTEVLATLGRERFEAHRADMDPVVAARIAAALDITADEYIRALRRQQALCAVMRERLRTVDGWISPTCAVPPLPVADFTDPEDGTRLSRGVTRCSQPGNIFGLCGANIPLTRVDALPAGLQLLCAPDRDAHAVAIAATLQHILGPRHAPSLESFLAD</sequence>
<dbReference type="InterPro" id="IPR023631">
    <property type="entry name" value="Amidase_dom"/>
</dbReference>
<organism evidence="2 3">
    <name type="scientific">Salinisphaera aquimarina</name>
    <dbReference type="NCBI Taxonomy" id="2094031"/>
    <lineage>
        <taxon>Bacteria</taxon>
        <taxon>Pseudomonadati</taxon>
        <taxon>Pseudomonadota</taxon>
        <taxon>Gammaproteobacteria</taxon>
        <taxon>Salinisphaerales</taxon>
        <taxon>Salinisphaeraceae</taxon>
        <taxon>Salinisphaera</taxon>
    </lineage>
</organism>
<accession>A0ABV7ELD8</accession>
<dbReference type="InterPro" id="IPR020556">
    <property type="entry name" value="Amidase_CS"/>
</dbReference>
<dbReference type="PANTHER" id="PTHR11895">
    <property type="entry name" value="TRANSAMIDASE"/>
    <property type="match status" value="1"/>
</dbReference>
<dbReference type="InterPro" id="IPR036928">
    <property type="entry name" value="AS_sf"/>
</dbReference>
<proteinExistence type="predicted"/>
<name>A0ABV7ELD8_9GAMM</name>
<dbReference type="RefSeq" id="WP_380687633.1">
    <property type="nucleotide sequence ID" value="NZ_JBHRSS010000003.1"/>
</dbReference>
<keyword evidence="3" id="KW-1185">Reference proteome</keyword>
<dbReference type="Proteomes" id="UP001595462">
    <property type="component" value="Unassembled WGS sequence"/>
</dbReference>
<dbReference type="InterPro" id="IPR000120">
    <property type="entry name" value="Amidase"/>
</dbReference>
<protein>
    <submittedName>
        <fullName evidence="2">Amidase</fullName>
    </submittedName>
</protein>
<dbReference type="Pfam" id="PF01425">
    <property type="entry name" value="Amidase"/>
    <property type="match status" value="1"/>
</dbReference>
<dbReference type="PROSITE" id="PS00571">
    <property type="entry name" value="AMIDASES"/>
    <property type="match status" value="1"/>
</dbReference>